<reference evidence="3" key="1">
    <citation type="submission" date="2021-06" db="EMBL/GenBank/DDBJ databases">
        <authorList>
            <person name="Kallberg Y."/>
            <person name="Tangrot J."/>
            <person name="Rosling A."/>
        </authorList>
    </citation>
    <scope>NUCLEOTIDE SEQUENCE</scope>
    <source>
        <strain evidence="3">AZ414A</strain>
    </source>
</reference>
<dbReference type="Proteomes" id="UP000789706">
    <property type="component" value="Unassembled WGS sequence"/>
</dbReference>
<dbReference type="SUPFAM" id="SSF52540">
    <property type="entry name" value="P-loop containing nucleoside triphosphate hydrolases"/>
    <property type="match status" value="1"/>
</dbReference>
<comment type="caution">
    <text evidence="3">The sequence shown here is derived from an EMBL/GenBank/DDBJ whole genome shotgun (WGS) entry which is preliminary data.</text>
</comment>
<feature type="domain" description="Orc1-like AAA ATPase" evidence="2">
    <location>
        <begin position="61"/>
        <end position="168"/>
    </location>
</feature>
<dbReference type="AlphaFoldDB" id="A0A9N9CRT8"/>
<proteinExistence type="predicted"/>
<protein>
    <submittedName>
        <fullName evidence="3">8902_t:CDS:1</fullName>
    </submittedName>
</protein>
<organism evidence="3 4">
    <name type="scientific">Diversispora eburnea</name>
    <dbReference type="NCBI Taxonomy" id="1213867"/>
    <lineage>
        <taxon>Eukaryota</taxon>
        <taxon>Fungi</taxon>
        <taxon>Fungi incertae sedis</taxon>
        <taxon>Mucoromycota</taxon>
        <taxon>Glomeromycotina</taxon>
        <taxon>Glomeromycetes</taxon>
        <taxon>Diversisporales</taxon>
        <taxon>Diversisporaceae</taxon>
        <taxon>Diversispora</taxon>
    </lineage>
</organism>
<evidence type="ECO:0000256" key="1">
    <source>
        <dbReference type="SAM" id="Phobius"/>
    </source>
</evidence>
<dbReference type="EMBL" id="CAJVPK010002272">
    <property type="protein sequence ID" value="CAG8609634.1"/>
    <property type="molecule type" value="Genomic_DNA"/>
</dbReference>
<keyword evidence="1" id="KW-0472">Membrane</keyword>
<keyword evidence="4" id="KW-1185">Reference proteome</keyword>
<dbReference type="Pfam" id="PF13191">
    <property type="entry name" value="AAA_16"/>
    <property type="match status" value="1"/>
</dbReference>
<dbReference type="PANTHER" id="PTHR36168">
    <property type="entry name" value="CHROMOSOME 1, WHOLE GENOME SHOTGUN SEQUENCE"/>
    <property type="match status" value="1"/>
</dbReference>
<accession>A0A9N9CRT8</accession>
<gene>
    <name evidence="3" type="ORF">DEBURN_LOCUS9916</name>
</gene>
<dbReference type="PANTHER" id="PTHR36168:SF1">
    <property type="entry name" value="ORC1-LIKE AAA ATPASE DOMAIN-CONTAINING PROTEIN"/>
    <property type="match status" value="1"/>
</dbReference>
<keyword evidence="1" id="KW-0812">Transmembrane</keyword>
<sequence length="363" mass="40688">MSITQGAIGLGIIGICLALLGFFCTGDLFYACCRNKYNSKLLIKTIDKGNRPGTGVSNVKFFPRTEIVELLERILQPDENQSHYYLICGEHGTGKTTVVRTASSIVDHGVVYVDIPARNENLGVAFRQALNFAFEERISFTNQLIRKLGSTSNDSDEPMWRRALEAFKRGAKVYKAKRGRPAPVDSRESKILDTLQDDAKKNADDQIYIAVFVSSEGAVPRRMKSRSSWSRAKNPPIEIGDLSEEESIKYLTEIHKITEKAEELYQLVGGRILELKDVANDFSSGQSIEDIGKKILLKAYDKFNSAKLLKDQEHHEAGKRVINALLGSKESSIEEFKELFANEKEYGKVLEANVFAFHPSRNT</sequence>
<evidence type="ECO:0000313" key="4">
    <source>
        <dbReference type="Proteomes" id="UP000789706"/>
    </source>
</evidence>
<dbReference type="InterPro" id="IPR027417">
    <property type="entry name" value="P-loop_NTPase"/>
</dbReference>
<evidence type="ECO:0000313" key="3">
    <source>
        <dbReference type="EMBL" id="CAG8609634.1"/>
    </source>
</evidence>
<dbReference type="InterPro" id="IPR041664">
    <property type="entry name" value="AAA_16"/>
</dbReference>
<feature type="non-terminal residue" evidence="3">
    <location>
        <position position="363"/>
    </location>
</feature>
<dbReference type="OrthoDB" id="511599at2759"/>
<keyword evidence="1" id="KW-1133">Transmembrane helix</keyword>
<name>A0A9N9CRT8_9GLOM</name>
<feature type="transmembrane region" description="Helical" evidence="1">
    <location>
        <begin position="7"/>
        <end position="30"/>
    </location>
</feature>
<evidence type="ECO:0000259" key="2">
    <source>
        <dbReference type="Pfam" id="PF13191"/>
    </source>
</evidence>
<dbReference type="Gene3D" id="3.40.50.300">
    <property type="entry name" value="P-loop containing nucleotide triphosphate hydrolases"/>
    <property type="match status" value="1"/>
</dbReference>